<feature type="domain" description="F-box" evidence="1">
    <location>
        <begin position="88"/>
        <end position="140"/>
    </location>
</feature>
<dbReference type="Proteomes" id="UP000076154">
    <property type="component" value="Unassembled WGS sequence"/>
</dbReference>
<dbReference type="InterPro" id="IPR032675">
    <property type="entry name" value="LRR_dom_sf"/>
</dbReference>
<keyword evidence="3" id="KW-1185">Reference proteome</keyword>
<evidence type="ECO:0000313" key="3">
    <source>
        <dbReference type="Proteomes" id="UP000076154"/>
    </source>
</evidence>
<dbReference type="PANTHER" id="PTHR38926">
    <property type="entry name" value="F-BOX DOMAIN CONTAINING PROTEIN, EXPRESSED"/>
    <property type="match status" value="1"/>
</dbReference>
<evidence type="ECO:0000313" key="2">
    <source>
        <dbReference type="EMBL" id="RDB18992.1"/>
    </source>
</evidence>
<dbReference type="SUPFAM" id="SSF52047">
    <property type="entry name" value="RNI-like"/>
    <property type="match status" value="1"/>
</dbReference>
<dbReference type="PANTHER" id="PTHR38926:SF5">
    <property type="entry name" value="F-BOX AND LEUCINE-RICH REPEAT PROTEIN 6"/>
    <property type="match status" value="1"/>
</dbReference>
<dbReference type="InParanoid" id="A0A369JCE6"/>
<proteinExistence type="predicted"/>
<dbReference type="EMBL" id="LUEZ02000085">
    <property type="protein sequence ID" value="RDB18992.1"/>
    <property type="molecule type" value="Genomic_DNA"/>
</dbReference>
<organism evidence="2 3">
    <name type="scientific">Hypsizygus marmoreus</name>
    <name type="common">White beech mushroom</name>
    <name type="synonym">Agaricus marmoreus</name>
    <dbReference type="NCBI Taxonomy" id="39966"/>
    <lineage>
        <taxon>Eukaryota</taxon>
        <taxon>Fungi</taxon>
        <taxon>Dikarya</taxon>
        <taxon>Basidiomycota</taxon>
        <taxon>Agaricomycotina</taxon>
        <taxon>Agaricomycetes</taxon>
        <taxon>Agaricomycetidae</taxon>
        <taxon>Agaricales</taxon>
        <taxon>Tricholomatineae</taxon>
        <taxon>Lyophyllaceae</taxon>
        <taxon>Hypsizygus</taxon>
    </lineage>
</organism>
<dbReference type="OrthoDB" id="2834295at2759"/>
<dbReference type="Pfam" id="PF12937">
    <property type="entry name" value="F-box-like"/>
    <property type="match status" value="1"/>
</dbReference>
<accession>A0A369JCE6</accession>
<dbReference type="Gene3D" id="1.20.1280.50">
    <property type="match status" value="1"/>
</dbReference>
<dbReference type="InterPro" id="IPR001810">
    <property type="entry name" value="F-box_dom"/>
</dbReference>
<name>A0A369JCE6_HYPMA</name>
<evidence type="ECO:0000259" key="1">
    <source>
        <dbReference type="Pfam" id="PF12937"/>
    </source>
</evidence>
<dbReference type="AlphaFoldDB" id="A0A369JCE6"/>
<gene>
    <name evidence="2" type="ORF">Hypma_014391</name>
</gene>
<dbReference type="Gene3D" id="3.80.10.10">
    <property type="entry name" value="Ribonuclease Inhibitor"/>
    <property type="match status" value="1"/>
</dbReference>
<reference evidence="2" key="1">
    <citation type="submission" date="2018-04" db="EMBL/GenBank/DDBJ databases">
        <title>Whole genome sequencing of Hypsizygus marmoreus.</title>
        <authorList>
            <person name="Choi I.-G."/>
            <person name="Min B."/>
            <person name="Kim J.-G."/>
            <person name="Kim S."/>
            <person name="Oh Y.-L."/>
            <person name="Kong W.-S."/>
            <person name="Park H."/>
            <person name="Jeong J."/>
            <person name="Song E.-S."/>
        </authorList>
    </citation>
    <scope>NUCLEOTIDE SEQUENCE [LARGE SCALE GENOMIC DNA]</scope>
    <source>
        <strain evidence="2">51987-8</strain>
    </source>
</reference>
<comment type="caution">
    <text evidence="2">The sequence shown here is derived from an EMBL/GenBank/DDBJ whole genome shotgun (WGS) entry which is preliminary data.</text>
</comment>
<protein>
    <recommendedName>
        <fullName evidence="1">F-box domain-containing protein</fullName>
    </recommendedName>
</protein>
<sequence>MTIDDHWGFVTWVPIDILEAINSATTHNEVIPEELTPHISALIAEINGQISLIEDEVALGHSLSHQQLDAYTTLRRQYQTLSAPQRKVPHDVLSEIFSHFRDYPITIPLNEQQPLICASHVSSKWRRVAQSTAMLWKDIILYANGQTRDLTSRVEMAEEVFRRTGHMKLSLTINIDSNFRGIGIAKLTNLIITHASRLEQLTLPGRVALTRAFYSLPPGSVESLRSLTIAMSSKNPPSAASVFQGAKSLRMLKINIGMPVSPFILEIPFRQLTHLDAYCDAGLAFDILTQCRALERCTLSVTAYGSPASSNDLTLGSLKVLDLAFRGRIQRAPHHVWLRQLRLPALLCFTLSLDESGAWQPTWTLALARWGPLEEVTVLGRIESLDIDQIIASCPSLVHLDVQSAQGIPQSTYAKMATGEYAPRLQTLSCAVRSTDGLAPLMDMLEARRQESNVVSHISEVVIEDAVPFEAIDLARLKRLVYEGWDIRFA</sequence>